<proteinExistence type="predicted"/>
<dbReference type="InterPro" id="IPR026354">
    <property type="entry name" value="4helix_suffix_dom"/>
</dbReference>
<dbReference type="Gene3D" id="1.20.1440.60">
    <property type="entry name" value="23S rRNA-intervening sequence"/>
    <property type="match status" value="1"/>
</dbReference>
<evidence type="ECO:0000313" key="1">
    <source>
        <dbReference type="EMBL" id="OGE65057.1"/>
    </source>
</evidence>
<accession>A0A1F5MI49</accession>
<dbReference type="AlphaFoldDB" id="A0A1F5MI49"/>
<evidence type="ECO:0000313" key="2">
    <source>
        <dbReference type="Proteomes" id="UP000178859"/>
    </source>
</evidence>
<name>A0A1F5MI49_9BACT</name>
<reference evidence="1 2" key="1">
    <citation type="journal article" date="2016" name="Nat. Commun.">
        <title>Thousands of microbial genomes shed light on interconnected biogeochemical processes in an aquifer system.</title>
        <authorList>
            <person name="Anantharaman K."/>
            <person name="Brown C.T."/>
            <person name="Hug L.A."/>
            <person name="Sharon I."/>
            <person name="Castelle C.J."/>
            <person name="Probst A.J."/>
            <person name="Thomas B.C."/>
            <person name="Singh A."/>
            <person name="Wilkins M.J."/>
            <person name="Karaoz U."/>
            <person name="Brodie E.L."/>
            <person name="Williams K.H."/>
            <person name="Hubbard S.S."/>
            <person name="Banfield J.F."/>
        </authorList>
    </citation>
    <scope>NUCLEOTIDE SEQUENCE [LARGE SCALE GENOMIC DNA]</scope>
</reference>
<dbReference type="NCBIfam" id="TIGR04258">
    <property type="entry name" value="4helix_suffix"/>
    <property type="match status" value="1"/>
</dbReference>
<evidence type="ECO:0008006" key="3">
    <source>
        <dbReference type="Google" id="ProtNLM"/>
    </source>
</evidence>
<gene>
    <name evidence="1" type="ORF">A3I48_02715</name>
</gene>
<dbReference type="Proteomes" id="UP000178859">
    <property type="component" value="Unassembled WGS sequence"/>
</dbReference>
<dbReference type="EMBL" id="MFDT01000005">
    <property type="protein sequence ID" value="OGE65057.1"/>
    <property type="molecule type" value="Genomic_DNA"/>
</dbReference>
<organism evidence="1 2">
    <name type="scientific">Candidatus Daviesbacteria bacterium RIFCSPLOWO2_02_FULL_36_7</name>
    <dbReference type="NCBI Taxonomy" id="1797792"/>
    <lineage>
        <taxon>Bacteria</taxon>
        <taxon>Candidatus Daviesiibacteriota</taxon>
    </lineage>
</organism>
<dbReference type="InterPro" id="IPR036583">
    <property type="entry name" value="23S_rRNA_IVS_sf"/>
</dbReference>
<comment type="caution">
    <text evidence="1">The sequence shown here is derived from an EMBL/GenBank/DDBJ whole genome shotgun (WGS) entry which is preliminary data.</text>
</comment>
<protein>
    <recommendedName>
        <fullName evidence="3">Four helix bundle protein</fullName>
    </recommendedName>
</protein>
<dbReference type="InterPro" id="IPR012657">
    <property type="entry name" value="23S_rRNA-intervening_sequence"/>
</dbReference>
<dbReference type="SUPFAM" id="SSF158446">
    <property type="entry name" value="IVS-encoded protein-like"/>
    <property type="match status" value="1"/>
</dbReference>
<sequence>MNKVKYLLTYRYSEIIHDLTIEFTKTYVLHRLSNLGGKPDYRNADQMNQAARSGKQNIVEAVGQSQTSKKGEIKLLGVAKASLEELLMDYEDFLRQNALDIYPKVDPRVTQFRQSAFKLSHLSNLSNLGNLIEKPKLVGNPQDDANFLLTLCHQATYLLDRQIKSLEEKFTTEGGFTENLFRKRIKYLK</sequence>
<dbReference type="NCBIfam" id="TIGR02436">
    <property type="entry name" value="four helix bundle protein"/>
    <property type="match status" value="1"/>
</dbReference>